<feature type="region of interest" description="Disordered" evidence="1">
    <location>
        <begin position="294"/>
        <end position="341"/>
    </location>
</feature>
<keyword evidence="3" id="KW-1185">Reference proteome</keyword>
<protein>
    <submittedName>
        <fullName evidence="2">DUF3027 domain-containing protein</fullName>
    </submittedName>
</protein>
<dbReference type="Proteomes" id="UP000266677">
    <property type="component" value="Unassembled WGS sequence"/>
</dbReference>
<dbReference type="AlphaFoldDB" id="A0A3A4KS47"/>
<dbReference type="Pfam" id="PF11228">
    <property type="entry name" value="DUF3027"/>
    <property type="match status" value="1"/>
</dbReference>
<name>A0A3A4KS47_9NOCA</name>
<comment type="caution">
    <text evidence="2">The sequence shown here is derived from an EMBL/GenBank/DDBJ whole genome shotgun (WGS) entry which is preliminary data.</text>
</comment>
<sequence length="341" mass="34879">MSAVSVSESGVRPILADAVELARLALQELEPEAVGAHLGVTGEDECAATHHFEATMPGYRGWQWAVVVAAPPQAEYATVSESALLPGPDALIAPEFLPWDQRVRPGDLAPGDLLAPPEHDPRLAPGYVATGDPEVDELACQIGLGRRQVLSREGREEAAARWYGEFGPDAEMAKAAPSTCGLCGFFLPLAGSLHAAFGVCGNVMGADGHVVHAGYGCGAHSDVVIPTGAGSPRYEAYDDAAVDLIPAAELDTAAGLGAVAEAEITAAETTSMDTAAPEAANGLDVAAMTAESVSTAADSDVRAEAAHKDERGGESTKVSPAAVDIPPRSGERAQAGPATSR</sequence>
<feature type="compositionally biased region" description="Basic and acidic residues" evidence="1">
    <location>
        <begin position="299"/>
        <end position="314"/>
    </location>
</feature>
<reference evidence="2 3" key="1">
    <citation type="submission" date="2018-09" db="EMBL/GenBank/DDBJ databases">
        <title>YIM PH21274 draft genome.</title>
        <authorList>
            <person name="Miao C."/>
        </authorList>
    </citation>
    <scope>NUCLEOTIDE SEQUENCE [LARGE SCALE GENOMIC DNA]</scope>
    <source>
        <strain evidence="2 3">YIM PH 21724</strain>
    </source>
</reference>
<dbReference type="InterPro" id="IPR021391">
    <property type="entry name" value="DUF3027"/>
</dbReference>
<dbReference type="OrthoDB" id="3210158at2"/>
<accession>A0A3A4KS47</accession>
<evidence type="ECO:0000313" key="3">
    <source>
        <dbReference type="Proteomes" id="UP000266677"/>
    </source>
</evidence>
<evidence type="ECO:0000313" key="2">
    <source>
        <dbReference type="EMBL" id="RJO78796.1"/>
    </source>
</evidence>
<proteinExistence type="predicted"/>
<gene>
    <name evidence="2" type="ORF">D5S18_04520</name>
</gene>
<organism evidence="2 3">
    <name type="scientific">Nocardia panacis</name>
    <dbReference type="NCBI Taxonomy" id="2340916"/>
    <lineage>
        <taxon>Bacteria</taxon>
        <taxon>Bacillati</taxon>
        <taxon>Actinomycetota</taxon>
        <taxon>Actinomycetes</taxon>
        <taxon>Mycobacteriales</taxon>
        <taxon>Nocardiaceae</taxon>
        <taxon>Nocardia</taxon>
    </lineage>
</organism>
<dbReference type="EMBL" id="QZFU01000012">
    <property type="protein sequence ID" value="RJO78796.1"/>
    <property type="molecule type" value="Genomic_DNA"/>
</dbReference>
<evidence type="ECO:0000256" key="1">
    <source>
        <dbReference type="SAM" id="MobiDB-lite"/>
    </source>
</evidence>